<dbReference type="AlphaFoldDB" id="A0A0A9T9V5"/>
<accession>A0A0A9T9V5</accession>
<proteinExistence type="predicted"/>
<evidence type="ECO:0000313" key="1">
    <source>
        <dbReference type="EMBL" id="JAD17516.1"/>
    </source>
</evidence>
<protein>
    <submittedName>
        <fullName evidence="1">Uncharacterized protein</fullName>
    </submittedName>
</protein>
<name>A0A0A9T9V5_ARUDO</name>
<organism evidence="1">
    <name type="scientific">Arundo donax</name>
    <name type="common">Giant reed</name>
    <name type="synonym">Donax arundinaceus</name>
    <dbReference type="NCBI Taxonomy" id="35708"/>
    <lineage>
        <taxon>Eukaryota</taxon>
        <taxon>Viridiplantae</taxon>
        <taxon>Streptophyta</taxon>
        <taxon>Embryophyta</taxon>
        <taxon>Tracheophyta</taxon>
        <taxon>Spermatophyta</taxon>
        <taxon>Magnoliopsida</taxon>
        <taxon>Liliopsida</taxon>
        <taxon>Poales</taxon>
        <taxon>Poaceae</taxon>
        <taxon>PACMAD clade</taxon>
        <taxon>Arundinoideae</taxon>
        <taxon>Arundineae</taxon>
        <taxon>Arundo</taxon>
    </lineage>
</organism>
<reference evidence="1" key="2">
    <citation type="journal article" date="2015" name="Data Brief">
        <title>Shoot transcriptome of the giant reed, Arundo donax.</title>
        <authorList>
            <person name="Barrero R.A."/>
            <person name="Guerrero F.D."/>
            <person name="Moolhuijzen P."/>
            <person name="Goolsby J.A."/>
            <person name="Tidwell J."/>
            <person name="Bellgard S.E."/>
            <person name="Bellgard M.I."/>
        </authorList>
    </citation>
    <scope>NUCLEOTIDE SEQUENCE</scope>
    <source>
        <tissue evidence="1">Shoot tissue taken approximately 20 cm above the soil surface</tissue>
    </source>
</reference>
<reference evidence="1" key="1">
    <citation type="submission" date="2014-09" db="EMBL/GenBank/DDBJ databases">
        <authorList>
            <person name="Magalhaes I.L.F."/>
            <person name="Oliveira U."/>
            <person name="Santos F.R."/>
            <person name="Vidigal T.H.D.A."/>
            <person name="Brescovit A.D."/>
            <person name="Santos A.J."/>
        </authorList>
    </citation>
    <scope>NUCLEOTIDE SEQUENCE</scope>
    <source>
        <tissue evidence="1">Shoot tissue taken approximately 20 cm above the soil surface</tissue>
    </source>
</reference>
<dbReference type="EMBL" id="GBRH01280379">
    <property type="protein sequence ID" value="JAD17516.1"/>
    <property type="molecule type" value="Transcribed_RNA"/>
</dbReference>
<sequence length="45" mass="4907">MMATDYNMATYLTCGAKSVIKCQQTTNSNICNTAKNLMESLEPTA</sequence>